<dbReference type="InterPro" id="IPR000697">
    <property type="entry name" value="WH1/EVH1_dom"/>
</dbReference>
<organism evidence="12">
    <name type="scientific">Scylla olivacea</name>
    <name type="common">Orange mud crab</name>
    <name type="synonym">Cancer olivacea</name>
    <dbReference type="NCBI Taxonomy" id="85551"/>
    <lineage>
        <taxon>Eukaryota</taxon>
        <taxon>Metazoa</taxon>
        <taxon>Ecdysozoa</taxon>
        <taxon>Arthropoda</taxon>
        <taxon>Crustacea</taxon>
        <taxon>Multicrustacea</taxon>
        <taxon>Malacostraca</taxon>
        <taxon>Eumalacostraca</taxon>
        <taxon>Eucarida</taxon>
        <taxon>Decapoda</taxon>
        <taxon>Pleocyemata</taxon>
        <taxon>Brachyura</taxon>
        <taxon>Eubrachyura</taxon>
        <taxon>Portunoidea</taxon>
        <taxon>Portunidae</taxon>
        <taxon>Portuninae</taxon>
        <taxon>Scylla</taxon>
    </lineage>
</organism>
<dbReference type="PANTHER" id="PTHR11202">
    <property type="entry name" value="SPROUTY-RELATED, EVH1 DOMAIN-CONTAINING PROTEIN FAMILY MEMBER"/>
    <property type="match status" value="1"/>
</dbReference>
<keyword evidence="8" id="KW-0206">Cytoskeleton</keyword>
<dbReference type="CDD" id="cd01207">
    <property type="entry name" value="EVH1_Ena_VASP-like"/>
    <property type="match status" value="1"/>
</dbReference>
<evidence type="ECO:0000256" key="1">
    <source>
        <dbReference type="ARBA" id="ARBA00004245"/>
    </source>
</evidence>
<evidence type="ECO:0000313" key="12">
    <source>
        <dbReference type="EMBL" id="JAI63622.1"/>
    </source>
</evidence>
<evidence type="ECO:0000256" key="10">
    <source>
        <dbReference type="SAM" id="MobiDB-lite"/>
    </source>
</evidence>
<comment type="similarity">
    <text evidence="3">Belongs to the Ena/VASP family.</text>
</comment>
<dbReference type="InterPro" id="IPR011993">
    <property type="entry name" value="PH-like_dom_sf"/>
</dbReference>
<dbReference type="GO" id="GO:0005829">
    <property type="term" value="C:cytosol"/>
    <property type="evidence" value="ECO:0007669"/>
    <property type="project" value="UniProtKB-ARBA"/>
</dbReference>
<dbReference type="Pfam" id="PF00568">
    <property type="entry name" value="WH1"/>
    <property type="match status" value="1"/>
</dbReference>
<feature type="domain" description="WH1" evidence="11">
    <location>
        <begin position="1"/>
        <end position="111"/>
    </location>
</feature>
<evidence type="ECO:0000259" key="11">
    <source>
        <dbReference type="PROSITE" id="PS50229"/>
    </source>
</evidence>
<accession>A0A0P4WBI8</accession>
<proteinExistence type="inferred from homology"/>
<protein>
    <recommendedName>
        <fullName evidence="11">WH1 domain-containing protein</fullName>
    </recommendedName>
</protein>
<dbReference type="GO" id="GO:0005856">
    <property type="term" value="C:cytoskeleton"/>
    <property type="evidence" value="ECO:0007669"/>
    <property type="project" value="UniProtKB-SubCell"/>
</dbReference>
<keyword evidence="6" id="KW-0729">SH3-binding</keyword>
<keyword evidence="4" id="KW-0963">Cytoplasm</keyword>
<dbReference type="GO" id="GO:0017124">
    <property type="term" value="F:SH3 domain binding"/>
    <property type="evidence" value="ECO:0007669"/>
    <property type="project" value="UniProtKB-KW"/>
</dbReference>
<dbReference type="GO" id="GO:0003779">
    <property type="term" value="F:actin binding"/>
    <property type="evidence" value="ECO:0007669"/>
    <property type="project" value="UniProtKB-KW"/>
</dbReference>
<evidence type="ECO:0000256" key="3">
    <source>
        <dbReference type="ARBA" id="ARBA00009785"/>
    </source>
</evidence>
<evidence type="ECO:0000256" key="8">
    <source>
        <dbReference type="ARBA" id="ARBA00023212"/>
    </source>
</evidence>
<evidence type="ECO:0000256" key="6">
    <source>
        <dbReference type="ARBA" id="ARBA00023036"/>
    </source>
</evidence>
<comment type="subcellular location">
    <subcellularLocation>
        <location evidence="2">Cell projection</location>
        <location evidence="2">Lamellipodium</location>
    </subcellularLocation>
    <subcellularLocation>
        <location evidence="1">Cytoplasm</location>
        <location evidence="1">Cytoskeleton</location>
    </subcellularLocation>
</comment>
<dbReference type="PROSITE" id="PS50229">
    <property type="entry name" value="WH1"/>
    <property type="match status" value="1"/>
</dbReference>
<evidence type="ECO:0000256" key="7">
    <source>
        <dbReference type="ARBA" id="ARBA00023203"/>
    </source>
</evidence>
<evidence type="ECO:0000256" key="4">
    <source>
        <dbReference type="ARBA" id="ARBA00022490"/>
    </source>
</evidence>
<evidence type="ECO:0000256" key="2">
    <source>
        <dbReference type="ARBA" id="ARBA00004510"/>
    </source>
</evidence>
<evidence type="ECO:0000256" key="9">
    <source>
        <dbReference type="ARBA" id="ARBA00023273"/>
    </source>
</evidence>
<evidence type="ECO:0000256" key="5">
    <source>
        <dbReference type="ARBA" id="ARBA00022553"/>
    </source>
</evidence>
<keyword evidence="7" id="KW-0009">Actin-binding</keyword>
<keyword evidence="5" id="KW-0597">Phosphoprotein</keyword>
<dbReference type="AlphaFoldDB" id="A0A0P4WBI8"/>
<dbReference type="Gene3D" id="2.30.29.30">
    <property type="entry name" value="Pleckstrin-homology domain (PH domain)/Phosphotyrosine-binding domain (PTB)"/>
    <property type="match status" value="1"/>
</dbReference>
<dbReference type="GO" id="GO:0030027">
    <property type="term" value="C:lamellipodium"/>
    <property type="evidence" value="ECO:0007669"/>
    <property type="project" value="UniProtKB-SubCell"/>
</dbReference>
<dbReference type="SUPFAM" id="SSF50729">
    <property type="entry name" value="PH domain-like"/>
    <property type="match status" value="1"/>
</dbReference>
<dbReference type="EMBL" id="GDRN01071932">
    <property type="protein sequence ID" value="JAI63622.1"/>
    <property type="molecule type" value="Transcribed_RNA"/>
</dbReference>
<keyword evidence="9" id="KW-0966">Cell projection</keyword>
<name>A0A0P4WBI8_SCYOL</name>
<dbReference type="FunFam" id="2.30.29.30:FF:000047">
    <property type="entry name" value="vasodilator-stimulated phosphoprotein isoform X2"/>
    <property type="match status" value="1"/>
</dbReference>
<dbReference type="PANTHER" id="PTHR11202:SF22">
    <property type="entry name" value="PROTEIN ENABLED"/>
    <property type="match status" value="1"/>
</dbReference>
<dbReference type="GO" id="GO:0030054">
    <property type="term" value="C:cell junction"/>
    <property type="evidence" value="ECO:0007669"/>
    <property type="project" value="UniProtKB-ARBA"/>
</dbReference>
<sequence>MSEQSVCSARASVMIYDDVNKKWLPSGTSTGLSKVHIYQHTLNNTFRVVGRKLQDHEVVINCAILKGLKYNQATVTFHQWRDNRQVYGLNFSSKDDADAFAQAMLKALEVLNNGGGVRQMPPPPPPVTPSQQQQQQVQQQQQQPPVQQQQPQQPPMMTQPQQPQYHNQMYAEEDMGYRYAEPHAYSNHYEKTYDRTYDNFQHYHDTRYSTGPPCPAPPVWAGGALWLVHERGTTTNTTTTSLLALR</sequence>
<reference evidence="12" key="1">
    <citation type="submission" date="2015-09" db="EMBL/GenBank/DDBJ databases">
        <title>Scylla olivacea transcriptome.</title>
        <authorList>
            <person name="Ikhwanuddin M."/>
        </authorList>
    </citation>
    <scope>NUCLEOTIDE SEQUENCE</scope>
</reference>
<dbReference type="SMART" id="SM00461">
    <property type="entry name" value="WH1"/>
    <property type="match status" value="1"/>
</dbReference>
<feature type="compositionally biased region" description="Low complexity" evidence="10">
    <location>
        <begin position="129"/>
        <end position="163"/>
    </location>
</feature>
<feature type="region of interest" description="Disordered" evidence="10">
    <location>
        <begin position="113"/>
        <end position="163"/>
    </location>
</feature>